<accession>A0ABU7SUM5</accession>
<dbReference type="EMBL" id="JAQSFA010000026">
    <property type="protein sequence ID" value="MEE6701797.1"/>
    <property type="molecule type" value="Genomic_DNA"/>
</dbReference>
<keyword evidence="4" id="KW-1185">Reference proteome</keyword>
<dbReference type="InterPro" id="IPR011741">
    <property type="entry name" value="Phg_2220_C"/>
</dbReference>
<comment type="caution">
    <text evidence="3">The sequence shown here is derived from an EMBL/GenBank/DDBJ whole genome shotgun (WGS) entry which is preliminary data.</text>
</comment>
<dbReference type="Pfam" id="PF09524">
    <property type="entry name" value="Phg_2220_C"/>
    <property type="match status" value="1"/>
</dbReference>
<feature type="region of interest" description="Disordered" evidence="1">
    <location>
        <begin position="261"/>
        <end position="281"/>
    </location>
</feature>
<protein>
    <submittedName>
        <fullName evidence="3">Conserved phage C-terminal domain-containing protein</fullName>
    </submittedName>
</protein>
<dbReference type="Proteomes" id="UP001335665">
    <property type="component" value="Unassembled WGS sequence"/>
</dbReference>
<dbReference type="RefSeq" id="WP_331191579.1">
    <property type="nucleotide sequence ID" value="NZ_JAQSEO010000006.1"/>
</dbReference>
<dbReference type="NCBIfam" id="TIGR02220">
    <property type="entry name" value="phg_TIGR02220"/>
    <property type="match status" value="1"/>
</dbReference>
<gene>
    <name evidence="3" type="ORF">PS396_08445</name>
</gene>
<organism evidence="3 4">
    <name type="scientific">Limosilactobacillus pontis</name>
    <dbReference type="NCBI Taxonomy" id="35787"/>
    <lineage>
        <taxon>Bacteria</taxon>
        <taxon>Bacillati</taxon>
        <taxon>Bacillota</taxon>
        <taxon>Bacilli</taxon>
        <taxon>Lactobacillales</taxon>
        <taxon>Lactobacillaceae</taxon>
        <taxon>Limosilactobacillus</taxon>
    </lineage>
</organism>
<feature type="compositionally biased region" description="Polar residues" evidence="1">
    <location>
        <begin position="133"/>
        <end position="164"/>
    </location>
</feature>
<evidence type="ECO:0000313" key="3">
    <source>
        <dbReference type="EMBL" id="MEE6701797.1"/>
    </source>
</evidence>
<sequence length="281" mass="32153">MARLIKKTNKNYTNVSNVLTRDKQLSWKARGIFLYMWSQADNWQFYVKEIATHATDGERSLTSGLKELEKYGYLVRKHLIAKHGGFDGMDWILTDDPEISDEHNPQNDIDAKKAENDGKKVQNVSDTKRTGYKTHQIQNGGLSNNNSKHYQEQELTTASNNSQARPDDTTSIRKQIIAYLNSKLGTSYKPNASKNKQVINARLHEGYTLDDFKQVIDNKASDWGNDQKMSKYLRPETLFGTKMEGYVNEKVKTAKPSFDEDAFFNDNSNPIPDVNKDDLPF</sequence>
<feature type="region of interest" description="Disordered" evidence="1">
    <location>
        <begin position="97"/>
        <end position="168"/>
    </location>
</feature>
<evidence type="ECO:0000259" key="2">
    <source>
        <dbReference type="Pfam" id="PF09524"/>
    </source>
</evidence>
<reference evidence="3 4" key="1">
    <citation type="submission" date="2023-02" db="EMBL/GenBank/DDBJ databases">
        <title>The predominant lactic acid bacteria and yeasts involved in the spontaneous fermentation of millet during the production of the traditional porridge Hausa koko in Ghana.</title>
        <authorList>
            <person name="Atter A."/>
            <person name="Diaz M."/>
        </authorList>
    </citation>
    <scope>NUCLEOTIDE SEQUENCE [LARGE SCALE GENOMIC DNA]</scope>
    <source>
        <strain evidence="3 4">FI11552</strain>
    </source>
</reference>
<evidence type="ECO:0000313" key="4">
    <source>
        <dbReference type="Proteomes" id="UP001335665"/>
    </source>
</evidence>
<feature type="compositionally biased region" description="Basic and acidic residues" evidence="1">
    <location>
        <begin position="100"/>
        <end position="120"/>
    </location>
</feature>
<proteinExistence type="predicted"/>
<evidence type="ECO:0000256" key="1">
    <source>
        <dbReference type="SAM" id="MobiDB-lite"/>
    </source>
</evidence>
<name>A0ABU7SUM5_9LACO</name>
<feature type="domain" description="Phage conserved hypothetical protein C-terminal" evidence="2">
    <location>
        <begin position="176"/>
        <end position="248"/>
    </location>
</feature>